<dbReference type="EMBL" id="DWWS01000008">
    <property type="protein sequence ID" value="HJC22337.1"/>
    <property type="molecule type" value="Genomic_DNA"/>
</dbReference>
<reference evidence="10" key="2">
    <citation type="submission" date="2021-04" db="EMBL/GenBank/DDBJ databases">
        <authorList>
            <person name="Gilroy R."/>
        </authorList>
    </citation>
    <scope>NUCLEOTIDE SEQUENCE</scope>
    <source>
        <strain evidence="10">USAMLcec2-132</strain>
    </source>
</reference>
<feature type="transmembrane region" description="Helical" evidence="7">
    <location>
        <begin position="161"/>
        <end position="178"/>
    </location>
</feature>
<evidence type="ECO:0000256" key="4">
    <source>
        <dbReference type="ARBA" id="ARBA00022840"/>
    </source>
</evidence>
<dbReference type="SUPFAM" id="SSF90123">
    <property type="entry name" value="ABC transporter transmembrane region"/>
    <property type="match status" value="1"/>
</dbReference>
<dbReference type="CDD" id="cd03228">
    <property type="entry name" value="ABCC_MRP_Like"/>
    <property type="match status" value="1"/>
</dbReference>
<gene>
    <name evidence="10" type="ORF">H9761_01365</name>
</gene>
<organism evidence="10 11">
    <name type="scientific">Candidatus Eisenbergiella merdavium</name>
    <dbReference type="NCBI Taxonomy" id="2838551"/>
    <lineage>
        <taxon>Bacteria</taxon>
        <taxon>Bacillati</taxon>
        <taxon>Bacillota</taxon>
        <taxon>Clostridia</taxon>
        <taxon>Lachnospirales</taxon>
        <taxon>Lachnospiraceae</taxon>
        <taxon>Eisenbergiella</taxon>
    </lineage>
</organism>
<reference evidence="10" key="1">
    <citation type="journal article" date="2021" name="PeerJ">
        <title>Extensive microbial diversity within the chicken gut microbiome revealed by metagenomics and culture.</title>
        <authorList>
            <person name="Gilroy R."/>
            <person name="Ravi A."/>
            <person name="Getino M."/>
            <person name="Pursley I."/>
            <person name="Horton D.L."/>
            <person name="Alikhan N.F."/>
            <person name="Baker D."/>
            <person name="Gharbi K."/>
            <person name="Hall N."/>
            <person name="Watson M."/>
            <person name="Adriaenssens E.M."/>
            <person name="Foster-Nyarko E."/>
            <person name="Jarju S."/>
            <person name="Secka A."/>
            <person name="Antonio M."/>
            <person name="Oren A."/>
            <person name="Chaudhuri R.R."/>
            <person name="La Ragione R."/>
            <person name="Hildebrand F."/>
            <person name="Pallen M.J."/>
        </authorList>
    </citation>
    <scope>NUCLEOTIDE SEQUENCE</scope>
    <source>
        <strain evidence="10">USAMLcec2-132</strain>
    </source>
</reference>
<dbReference type="GO" id="GO:0005524">
    <property type="term" value="F:ATP binding"/>
    <property type="evidence" value="ECO:0007669"/>
    <property type="project" value="UniProtKB-KW"/>
</dbReference>
<comment type="subcellular location">
    <subcellularLocation>
        <location evidence="1">Cell membrane</location>
        <topology evidence="1">Multi-pass membrane protein</topology>
    </subcellularLocation>
</comment>
<dbReference type="GO" id="GO:0016887">
    <property type="term" value="F:ATP hydrolysis activity"/>
    <property type="evidence" value="ECO:0007669"/>
    <property type="project" value="InterPro"/>
</dbReference>
<evidence type="ECO:0000259" key="8">
    <source>
        <dbReference type="PROSITE" id="PS50893"/>
    </source>
</evidence>
<keyword evidence="4 10" id="KW-0067">ATP-binding</keyword>
<evidence type="ECO:0000256" key="7">
    <source>
        <dbReference type="SAM" id="Phobius"/>
    </source>
</evidence>
<protein>
    <submittedName>
        <fullName evidence="10">ABC transporter ATP-binding protein/permease</fullName>
    </submittedName>
</protein>
<dbReference type="PROSITE" id="PS50893">
    <property type="entry name" value="ABC_TRANSPORTER_2"/>
    <property type="match status" value="1"/>
</dbReference>
<comment type="caution">
    <text evidence="10">The sequence shown here is derived from an EMBL/GenBank/DDBJ whole genome shotgun (WGS) entry which is preliminary data.</text>
</comment>
<feature type="transmembrane region" description="Helical" evidence="7">
    <location>
        <begin position="251"/>
        <end position="268"/>
    </location>
</feature>
<dbReference type="InterPro" id="IPR011527">
    <property type="entry name" value="ABC1_TM_dom"/>
</dbReference>
<keyword evidence="2 7" id="KW-0812">Transmembrane</keyword>
<dbReference type="InterPro" id="IPR027417">
    <property type="entry name" value="P-loop_NTPase"/>
</dbReference>
<keyword evidence="6 7" id="KW-0472">Membrane</keyword>
<proteinExistence type="predicted"/>
<dbReference type="GO" id="GO:0015421">
    <property type="term" value="F:ABC-type oligopeptide transporter activity"/>
    <property type="evidence" value="ECO:0007669"/>
    <property type="project" value="TreeGrafter"/>
</dbReference>
<keyword evidence="3" id="KW-0547">Nucleotide-binding</keyword>
<dbReference type="Pfam" id="PF00005">
    <property type="entry name" value="ABC_tran"/>
    <property type="match status" value="1"/>
</dbReference>
<evidence type="ECO:0000256" key="3">
    <source>
        <dbReference type="ARBA" id="ARBA00022741"/>
    </source>
</evidence>
<evidence type="ECO:0000256" key="5">
    <source>
        <dbReference type="ARBA" id="ARBA00022989"/>
    </source>
</evidence>
<evidence type="ECO:0000259" key="9">
    <source>
        <dbReference type="PROSITE" id="PS50929"/>
    </source>
</evidence>
<name>A0A9D2SPC3_9FIRM</name>
<dbReference type="SMART" id="SM00382">
    <property type="entry name" value="AAA"/>
    <property type="match status" value="1"/>
</dbReference>
<dbReference type="Gene3D" id="3.40.50.300">
    <property type="entry name" value="P-loop containing nucleotide triphosphate hydrolases"/>
    <property type="match status" value="1"/>
</dbReference>
<dbReference type="AlphaFoldDB" id="A0A9D2SPC3"/>
<dbReference type="InterPro" id="IPR003439">
    <property type="entry name" value="ABC_transporter-like_ATP-bd"/>
</dbReference>
<dbReference type="InterPro" id="IPR017871">
    <property type="entry name" value="ABC_transporter-like_CS"/>
</dbReference>
<dbReference type="PROSITE" id="PS50929">
    <property type="entry name" value="ABC_TM1F"/>
    <property type="match status" value="1"/>
</dbReference>
<evidence type="ECO:0000313" key="11">
    <source>
        <dbReference type="Proteomes" id="UP000823891"/>
    </source>
</evidence>
<dbReference type="InterPro" id="IPR039421">
    <property type="entry name" value="Type_1_exporter"/>
</dbReference>
<dbReference type="PANTHER" id="PTHR43394:SF1">
    <property type="entry name" value="ATP-BINDING CASSETTE SUB-FAMILY B MEMBER 10, MITOCHONDRIAL"/>
    <property type="match status" value="1"/>
</dbReference>
<evidence type="ECO:0000256" key="2">
    <source>
        <dbReference type="ARBA" id="ARBA00022692"/>
    </source>
</evidence>
<dbReference type="PROSITE" id="PS00211">
    <property type="entry name" value="ABC_TRANSPORTER_1"/>
    <property type="match status" value="1"/>
</dbReference>
<feature type="transmembrane region" description="Helical" evidence="7">
    <location>
        <begin position="54"/>
        <end position="72"/>
    </location>
</feature>
<dbReference type="PANTHER" id="PTHR43394">
    <property type="entry name" value="ATP-DEPENDENT PERMEASE MDL1, MITOCHONDRIAL"/>
    <property type="match status" value="1"/>
</dbReference>
<feature type="domain" description="ABC transmembrane type-1" evidence="9">
    <location>
        <begin position="22"/>
        <end position="300"/>
    </location>
</feature>
<dbReference type="Proteomes" id="UP000823891">
    <property type="component" value="Unassembled WGS sequence"/>
</dbReference>
<dbReference type="InterPro" id="IPR036640">
    <property type="entry name" value="ABC1_TM_sf"/>
</dbReference>
<accession>A0A9D2SPC3</accession>
<keyword evidence="5 7" id="KW-1133">Transmembrane helix</keyword>
<feature type="domain" description="ABC transporter" evidence="8">
    <location>
        <begin position="341"/>
        <end position="576"/>
    </location>
</feature>
<evidence type="ECO:0000256" key="1">
    <source>
        <dbReference type="ARBA" id="ARBA00004651"/>
    </source>
</evidence>
<evidence type="ECO:0000256" key="6">
    <source>
        <dbReference type="ARBA" id="ARBA00023136"/>
    </source>
</evidence>
<dbReference type="SUPFAM" id="SSF52540">
    <property type="entry name" value="P-loop containing nucleoside triphosphate hydrolases"/>
    <property type="match status" value="1"/>
</dbReference>
<dbReference type="GO" id="GO:0005886">
    <property type="term" value="C:plasma membrane"/>
    <property type="evidence" value="ECO:0007669"/>
    <property type="project" value="UniProtKB-SubCell"/>
</dbReference>
<sequence length="590" mass="68137">MKKKNYLWAIRECFNVSFSSSLIIVLFYVANGLLNPIMINIVAKIINKIEDYVASYKTIFWVIVILSVAYIYRQTSSIFIQFFIEKVRIRLKVIFGRKLLIQRTNFSIADLEDENKYNMIEAVVNNADKQLSGMLLSFCIIISLAIEFIGIFSIISRFNPLIIPIFILFACPLAVLSFKGGREVYLEDRGIIKLTRLMKYYTEVLSDKEHINERTLFGYSDYINGKYAEAHLKRSNANTIVLAKWMMRIKICAVVLLIFSVYVILMMFENISRGTLTIGLFITLTGTIVSFSKQLTQTFSRLIFDIADQREYLVEINDFFSIKGEEEYSEYTYNEEVFETLQVIDLSFKYPNSEQYVLQNLNLTLEKGKSYSLIGINGAGKSTLIKILTGTYKSYDGIVLINGKDIKTYSDNRLRNIFSLVFQDFAKYQISLKDNLIFSHEELWDTSVLHKSGLDDLIESLKEHEDTIVGKIEGNGVDLSGGEWQKIVIARALLRKVPFMIMDEPTASLSPRVENDFYTNLVEMKKDSTLLLISHRMAATRITDEIILLDKGQIVEQGTHTDLMMQRGLYYSMFESQRRSYCDYEEIQIY</sequence>
<feature type="transmembrane region" description="Helical" evidence="7">
    <location>
        <begin position="12"/>
        <end position="34"/>
    </location>
</feature>
<dbReference type="Gene3D" id="1.20.1560.10">
    <property type="entry name" value="ABC transporter type 1, transmembrane domain"/>
    <property type="match status" value="1"/>
</dbReference>
<evidence type="ECO:0000313" key="10">
    <source>
        <dbReference type="EMBL" id="HJC22337.1"/>
    </source>
</evidence>
<dbReference type="InterPro" id="IPR003593">
    <property type="entry name" value="AAA+_ATPase"/>
</dbReference>
<feature type="transmembrane region" description="Helical" evidence="7">
    <location>
        <begin position="135"/>
        <end position="155"/>
    </location>
</feature>